<dbReference type="Pfam" id="PF08387">
    <property type="entry name" value="FBD"/>
    <property type="match status" value="1"/>
</dbReference>
<organism evidence="2 3">
    <name type="scientific">Saponaria officinalis</name>
    <name type="common">Common soapwort</name>
    <name type="synonym">Lychnis saponaria</name>
    <dbReference type="NCBI Taxonomy" id="3572"/>
    <lineage>
        <taxon>Eukaryota</taxon>
        <taxon>Viridiplantae</taxon>
        <taxon>Streptophyta</taxon>
        <taxon>Embryophyta</taxon>
        <taxon>Tracheophyta</taxon>
        <taxon>Spermatophyta</taxon>
        <taxon>Magnoliopsida</taxon>
        <taxon>eudicotyledons</taxon>
        <taxon>Gunneridae</taxon>
        <taxon>Pentapetalae</taxon>
        <taxon>Caryophyllales</taxon>
        <taxon>Caryophyllaceae</taxon>
        <taxon>Caryophylleae</taxon>
        <taxon>Saponaria</taxon>
    </lineage>
</organism>
<dbReference type="InterPro" id="IPR001810">
    <property type="entry name" value="F-box_dom"/>
</dbReference>
<dbReference type="InterPro" id="IPR014729">
    <property type="entry name" value="Rossmann-like_a/b/a_fold"/>
</dbReference>
<proteinExistence type="predicted"/>
<dbReference type="AlphaFoldDB" id="A0AAW1HYV0"/>
<dbReference type="SMART" id="SM00579">
    <property type="entry name" value="FBD"/>
    <property type="match status" value="1"/>
</dbReference>
<dbReference type="SUPFAM" id="SSF52047">
    <property type="entry name" value="RNI-like"/>
    <property type="match status" value="1"/>
</dbReference>
<dbReference type="Proteomes" id="UP001443914">
    <property type="component" value="Unassembled WGS sequence"/>
</dbReference>
<dbReference type="SUPFAM" id="SSF81383">
    <property type="entry name" value="F-box domain"/>
    <property type="match status" value="1"/>
</dbReference>
<feature type="domain" description="F-box" evidence="1">
    <location>
        <begin position="149"/>
        <end position="193"/>
    </location>
</feature>
<evidence type="ECO:0000259" key="1">
    <source>
        <dbReference type="PROSITE" id="PS50181"/>
    </source>
</evidence>
<dbReference type="Gene3D" id="3.40.50.620">
    <property type="entry name" value="HUPs"/>
    <property type="match status" value="1"/>
</dbReference>
<dbReference type="Gene3D" id="3.80.10.10">
    <property type="entry name" value="Ribonuclease Inhibitor"/>
    <property type="match status" value="1"/>
</dbReference>
<protein>
    <recommendedName>
        <fullName evidence="1">F-box domain-containing protein</fullName>
    </recommendedName>
</protein>
<dbReference type="PANTHER" id="PTHR31900">
    <property type="entry name" value="F-BOX/RNI SUPERFAMILY PROTEIN-RELATED"/>
    <property type="match status" value="1"/>
</dbReference>
<dbReference type="PROSITE" id="PS50181">
    <property type="entry name" value="FBOX"/>
    <property type="match status" value="1"/>
</dbReference>
<dbReference type="PANTHER" id="PTHR31900:SF27">
    <property type="entry name" value="FBD DOMAIN-CONTAINING PROTEIN"/>
    <property type="match status" value="1"/>
</dbReference>
<dbReference type="EMBL" id="JBDFQZ010000010">
    <property type="protein sequence ID" value="KAK9681513.1"/>
    <property type="molecule type" value="Genomic_DNA"/>
</dbReference>
<dbReference type="InterPro" id="IPR050232">
    <property type="entry name" value="FBL13/AtMIF1-like"/>
</dbReference>
<comment type="caution">
    <text evidence="2">The sequence shown here is derived from an EMBL/GenBank/DDBJ whole genome shotgun (WGS) entry which is preliminary data.</text>
</comment>
<gene>
    <name evidence="2" type="ORF">RND81_10G007700</name>
</gene>
<reference evidence="2" key="1">
    <citation type="submission" date="2024-03" db="EMBL/GenBank/DDBJ databases">
        <title>WGS assembly of Saponaria officinalis var. Norfolk2.</title>
        <authorList>
            <person name="Jenkins J."/>
            <person name="Shu S."/>
            <person name="Grimwood J."/>
            <person name="Barry K."/>
            <person name="Goodstein D."/>
            <person name="Schmutz J."/>
            <person name="Leebens-Mack J."/>
            <person name="Osbourn A."/>
        </authorList>
    </citation>
    <scope>NUCLEOTIDE SEQUENCE [LARGE SCALE GENOMIC DNA]</scope>
    <source>
        <strain evidence="2">JIC</strain>
    </source>
</reference>
<evidence type="ECO:0000313" key="3">
    <source>
        <dbReference type="Proteomes" id="UP001443914"/>
    </source>
</evidence>
<evidence type="ECO:0000313" key="2">
    <source>
        <dbReference type="EMBL" id="KAK9681513.1"/>
    </source>
</evidence>
<name>A0AAW1HYV0_SAPOF</name>
<dbReference type="InterPro" id="IPR006566">
    <property type="entry name" value="FBD"/>
</dbReference>
<dbReference type="Pfam" id="PF24758">
    <property type="entry name" value="LRR_At5g56370"/>
    <property type="match status" value="1"/>
</dbReference>
<dbReference type="InterPro" id="IPR032675">
    <property type="entry name" value="LRR_dom_sf"/>
</dbReference>
<dbReference type="InterPro" id="IPR036047">
    <property type="entry name" value="F-box-like_dom_sf"/>
</dbReference>
<keyword evidence="3" id="KW-1185">Reference proteome</keyword>
<dbReference type="InterPro" id="IPR055411">
    <property type="entry name" value="LRR_FXL15/At3g58940/PEG3-like"/>
</dbReference>
<accession>A0AAW1HYV0</accession>
<sequence length="549" mass="62970">MSIDPEWKMIKPEEGHIEKWILRRAFDNEELTYLPKVTDKMIEKAAHIFPHNTPTTKEAYYYRMVFVKFFPQNSARLTVRGGPSVACSRTKAVEWDQAWSKNLDPSGRAAFEPCSYVYTSSQNDIRVRGRSMDWKLKTCSRKKLLNANADRLTSLPDELLCRILSMLSTKDAAATLVLSKHVVPARLNVWISYPLAHAGLRELDLSFHVRRPYQCKLPPSLFARQSLEVLRLSSNLEINDAKIPLISLPNLKLLYLTSFVFKDDNFVTRLVSSCPVLEDLTIECCSWKIGDRVSISSHSLRSLVLLVRKVDHHRCRTSDLLLLDTPHLQYLDYLGYVAARYSIAPMNALVKASVDIIDKDTRFLTELSLVRAMPNVSDLSLLRSLVEKIYFTGELRDKLPVFRDLRTLKLDCLYYGRWDIVLLFILHRSPSLETLVFVEGLFLFELCGSTFVEEAALEADSWRTAHPIPSCCLTHLKRVVIDCCFRTARELNIIKFLLAKSSVLEELVIRLATFYNPSDYDHLPTIDQFENTVKDLPRASSSCLITLQR</sequence>